<dbReference type="EMBL" id="MFNE01000008">
    <property type="protein sequence ID" value="OGG96878.1"/>
    <property type="molecule type" value="Genomic_DNA"/>
</dbReference>
<proteinExistence type="inferred from homology"/>
<dbReference type="GO" id="GO:0140647">
    <property type="term" value="P:P450-containing electron transport chain"/>
    <property type="evidence" value="ECO:0007669"/>
    <property type="project" value="InterPro"/>
</dbReference>
<comment type="caution">
    <text evidence="8">The sequence shown here is derived from an EMBL/GenBank/DDBJ whole genome shotgun (WGS) entry which is preliminary data.</text>
</comment>
<accession>A0A1F6GFK8</accession>
<dbReference type="GO" id="GO:0051537">
    <property type="term" value="F:2 iron, 2 sulfur cluster binding"/>
    <property type="evidence" value="ECO:0007669"/>
    <property type="project" value="UniProtKB-KW"/>
</dbReference>
<name>A0A1F6GFK8_9PROT</name>
<protein>
    <recommendedName>
        <fullName evidence="7">2Fe-2S ferredoxin-type domain-containing protein</fullName>
    </recommendedName>
</protein>
<dbReference type="InterPro" id="IPR036010">
    <property type="entry name" value="2Fe-2S_ferredoxin-like_sf"/>
</dbReference>
<dbReference type="CDD" id="cd00207">
    <property type="entry name" value="fer2"/>
    <property type="match status" value="1"/>
</dbReference>
<dbReference type="Gene3D" id="3.10.20.30">
    <property type="match status" value="1"/>
</dbReference>
<dbReference type="AlphaFoldDB" id="A0A1F6GFK8"/>
<evidence type="ECO:0000313" key="9">
    <source>
        <dbReference type="Proteomes" id="UP000178449"/>
    </source>
</evidence>
<evidence type="ECO:0000259" key="7">
    <source>
        <dbReference type="Pfam" id="PF00111"/>
    </source>
</evidence>
<evidence type="ECO:0000256" key="6">
    <source>
        <dbReference type="ARBA" id="ARBA00034078"/>
    </source>
</evidence>
<dbReference type="Pfam" id="PF00111">
    <property type="entry name" value="Fer2"/>
    <property type="match status" value="1"/>
</dbReference>
<keyword evidence="2" id="KW-0001">2Fe-2S</keyword>
<sequence length="132" mass="14620">MKKYRIPLPPMPQNKYQIRLEPAGMVFEVDPALLPYSRHGLPGSILDVISAKDESLIDHACGGVQACSTCHVYIETGLETCSEISEREEDHLDQAVGVKLESRLACCCVPDGSEKLVVVRVPQWQKNEVKEG</sequence>
<keyword evidence="5" id="KW-0411">Iron-sulfur</keyword>
<dbReference type="GO" id="GO:0046872">
    <property type="term" value="F:metal ion binding"/>
    <property type="evidence" value="ECO:0007669"/>
    <property type="project" value="UniProtKB-KW"/>
</dbReference>
<evidence type="ECO:0000256" key="4">
    <source>
        <dbReference type="ARBA" id="ARBA00023004"/>
    </source>
</evidence>
<feature type="domain" description="2Fe-2S ferredoxin-type" evidence="7">
    <location>
        <begin position="45"/>
        <end position="110"/>
    </location>
</feature>
<dbReference type="Proteomes" id="UP000178449">
    <property type="component" value="Unassembled WGS sequence"/>
</dbReference>
<dbReference type="GO" id="GO:0009055">
    <property type="term" value="F:electron transfer activity"/>
    <property type="evidence" value="ECO:0007669"/>
    <property type="project" value="TreeGrafter"/>
</dbReference>
<evidence type="ECO:0000313" key="8">
    <source>
        <dbReference type="EMBL" id="OGG96878.1"/>
    </source>
</evidence>
<dbReference type="PANTHER" id="PTHR23426">
    <property type="entry name" value="FERREDOXIN/ADRENODOXIN"/>
    <property type="match status" value="1"/>
</dbReference>
<dbReference type="InterPro" id="IPR001041">
    <property type="entry name" value="2Fe-2S_ferredoxin-type"/>
</dbReference>
<reference evidence="8 9" key="1">
    <citation type="journal article" date="2016" name="Nat. Commun.">
        <title>Thousands of microbial genomes shed light on interconnected biogeochemical processes in an aquifer system.</title>
        <authorList>
            <person name="Anantharaman K."/>
            <person name="Brown C.T."/>
            <person name="Hug L.A."/>
            <person name="Sharon I."/>
            <person name="Castelle C.J."/>
            <person name="Probst A.J."/>
            <person name="Thomas B.C."/>
            <person name="Singh A."/>
            <person name="Wilkins M.J."/>
            <person name="Karaoz U."/>
            <person name="Brodie E.L."/>
            <person name="Williams K.H."/>
            <person name="Hubbard S.S."/>
            <person name="Banfield J.F."/>
        </authorList>
    </citation>
    <scope>NUCLEOTIDE SEQUENCE [LARGE SCALE GENOMIC DNA]</scope>
</reference>
<keyword evidence="3" id="KW-0479">Metal-binding</keyword>
<dbReference type="STRING" id="1817772.A2527_00445"/>
<dbReference type="SUPFAM" id="SSF54292">
    <property type="entry name" value="2Fe-2S ferredoxin-like"/>
    <property type="match status" value="1"/>
</dbReference>
<dbReference type="InterPro" id="IPR001055">
    <property type="entry name" value="Adrenodoxin-like"/>
</dbReference>
<comment type="similarity">
    <text evidence="1">Belongs to the adrenodoxin/putidaredoxin family.</text>
</comment>
<organism evidence="8 9">
    <name type="scientific">Candidatus Lambdaproteobacteria bacterium RIFOXYD2_FULL_50_16</name>
    <dbReference type="NCBI Taxonomy" id="1817772"/>
    <lineage>
        <taxon>Bacteria</taxon>
        <taxon>Pseudomonadati</taxon>
        <taxon>Pseudomonadota</taxon>
        <taxon>Candidatus Lambdaproteobacteria</taxon>
    </lineage>
</organism>
<gene>
    <name evidence="8" type="ORF">A2527_00445</name>
</gene>
<evidence type="ECO:0000256" key="1">
    <source>
        <dbReference type="ARBA" id="ARBA00010914"/>
    </source>
</evidence>
<evidence type="ECO:0000256" key="3">
    <source>
        <dbReference type="ARBA" id="ARBA00022723"/>
    </source>
</evidence>
<evidence type="ECO:0000256" key="2">
    <source>
        <dbReference type="ARBA" id="ARBA00022714"/>
    </source>
</evidence>
<dbReference type="PANTHER" id="PTHR23426:SF65">
    <property type="entry name" value="FERREDOXIN-2, MITOCHONDRIAL"/>
    <property type="match status" value="1"/>
</dbReference>
<dbReference type="InterPro" id="IPR012675">
    <property type="entry name" value="Beta-grasp_dom_sf"/>
</dbReference>
<comment type="cofactor">
    <cofactor evidence="6">
        <name>[2Fe-2S] cluster</name>
        <dbReference type="ChEBI" id="CHEBI:190135"/>
    </cofactor>
</comment>
<evidence type="ECO:0000256" key="5">
    <source>
        <dbReference type="ARBA" id="ARBA00023014"/>
    </source>
</evidence>
<keyword evidence="4" id="KW-0408">Iron</keyword>